<reference evidence="3" key="1">
    <citation type="submission" date="2023-03" db="EMBL/GenBank/DDBJ databases">
        <title>Massive genome expansion in bonnet fungi (Mycena s.s.) driven by repeated elements and novel gene families across ecological guilds.</title>
        <authorList>
            <consortium name="Lawrence Berkeley National Laboratory"/>
            <person name="Harder C.B."/>
            <person name="Miyauchi S."/>
            <person name="Viragh M."/>
            <person name="Kuo A."/>
            <person name="Thoen E."/>
            <person name="Andreopoulos B."/>
            <person name="Lu D."/>
            <person name="Skrede I."/>
            <person name="Drula E."/>
            <person name="Henrissat B."/>
            <person name="Morin E."/>
            <person name="Kohler A."/>
            <person name="Barry K."/>
            <person name="LaButti K."/>
            <person name="Morin E."/>
            <person name="Salamov A."/>
            <person name="Lipzen A."/>
            <person name="Mereny Z."/>
            <person name="Hegedus B."/>
            <person name="Baldrian P."/>
            <person name="Stursova M."/>
            <person name="Weitz H."/>
            <person name="Taylor A."/>
            <person name="Grigoriev I.V."/>
            <person name="Nagy L.G."/>
            <person name="Martin F."/>
            <person name="Kauserud H."/>
        </authorList>
    </citation>
    <scope>NUCLEOTIDE SEQUENCE</scope>
    <source>
        <strain evidence="3">CBHHK188m</strain>
    </source>
</reference>
<dbReference type="Proteomes" id="UP001215280">
    <property type="component" value="Unassembled WGS sequence"/>
</dbReference>
<keyword evidence="2" id="KW-0812">Transmembrane</keyword>
<evidence type="ECO:0000256" key="1">
    <source>
        <dbReference type="SAM" id="MobiDB-lite"/>
    </source>
</evidence>
<proteinExistence type="predicted"/>
<feature type="region of interest" description="Disordered" evidence="1">
    <location>
        <begin position="276"/>
        <end position="312"/>
    </location>
</feature>
<feature type="compositionally biased region" description="Pro residues" evidence="1">
    <location>
        <begin position="327"/>
        <end position="337"/>
    </location>
</feature>
<protein>
    <submittedName>
        <fullName evidence="3">Uncharacterized protein</fullName>
    </submittedName>
</protein>
<name>A0AAD7KI84_9AGAR</name>
<evidence type="ECO:0000313" key="4">
    <source>
        <dbReference type="Proteomes" id="UP001215280"/>
    </source>
</evidence>
<feature type="compositionally biased region" description="Polar residues" evidence="1">
    <location>
        <begin position="277"/>
        <end position="304"/>
    </location>
</feature>
<accession>A0AAD7KI84</accession>
<evidence type="ECO:0000313" key="3">
    <source>
        <dbReference type="EMBL" id="KAJ7785195.1"/>
    </source>
</evidence>
<evidence type="ECO:0000256" key="2">
    <source>
        <dbReference type="SAM" id="Phobius"/>
    </source>
</evidence>
<feature type="transmembrane region" description="Helical" evidence="2">
    <location>
        <begin position="211"/>
        <end position="233"/>
    </location>
</feature>
<sequence>MKITNPSTANADTGVVVTYTTEAGDPSQFFFEVVENGSPMDFDNKQAFSGSGTFITIPGYVGPHFIEAYNSTAVVGENPPFAVGPTYTVLPPSSTGAPAPGPTSTSTPTGASLIHSLNAANVSPTTFTTTTTSVLGGTSVLNDPTAPSSTLSGPNNIFSSSSATFAAATGSVITMYDSIMGSTGTSIVVQETLSSSPSTISFTHRSKPINIGAIIGASIAGVFVLAMIIIFLIRRYKNRQKAGTESRIHNFSSTINPFLAFSAQANGKKSARLAGESRTSLIQTVSPSRSSHKATSASTDSTPRVSLGVISAGTSGPQMEWVLRPTNDPPPEYDYSV</sequence>
<keyword evidence="2" id="KW-0472">Membrane</keyword>
<feature type="region of interest" description="Disordered" evidence="1">
    <location>
        <begin position="318"/>
        <end position="337"/>
    </location>
</feature>
<gene>
    <name evidence="3" type="ORF">DFH07DRAFT_786948</name>
</gene>
<comment type="caution">
    <text evidence="3">The sequence shown here is derived from an EMBL/GenBank/DDBJ whole genome shotgun (WGS) entry which is preliminary data.</text>
</comment>
<keyword evidence="2" id="KW-1133">Transmembrane helix</keyword>
<organism evidence="3 4">
    <name type="scientific">Mycena maculata</name>
    <dbReference type="NCBI Taxonomy" id="230809"/>
    <lineage>
        <taxon>Eukaryota</taxon>
        <taxon>Fungi</taxon>
        <taxon>Dikarya</taxon>
        <taxon>Basidiomycota</taxon>
        <taxon>Agaricomycotina</taxon>
        <taxon>Agaricomycetes</taxon>
        <taxon>Agaricomycetidae</taxon>
        <taxon>Agaricales</taxon>
        <taxon>Marasmiineae</taxon>
        <taxon>Mycenaceae</taxon>
        <taxon>Mycena</taxon>
    </lineage>
</organism>
<dbReference type="EMBL" id="JARJLG010000001">
    <property type="protein sequence ID" value="KAJ7785195.1"/>
    <property type="molecule type" value="Genomic_DNA"/>
</dbReference>
<dbReference type="AlphaFoldDB" id="A0AAD7KI84"/>
<keyword evidence="4" id="KW-1185">Reference proteome</keyword>